<dbReference type="InterPro" id="IPR004869">
    <property type="entry name" value="MMPL_dom"/>
</dbReference>
<dbReference type="PANTHER" id="PTHR33406">
    <property type="entry name" value="MEMBRANE PROTEIN MJ1562-RELATED"/>
    <property type="match status" value="1"/>
</dbReference>
<keyword evidence="4 6" id="KW-1133">Transmembrane helix</keyword>
<feature type="domain" description="Membrane transport protein MMPL" evidence="7">
    <location>
        <begin position="42"/>
        <end position="331"/>
    </location>
</feature>
<proteinExistence type="predicted"/>
<evidence type="ECO:0000313" key="9">
    <source>
        <dbReference type="Proteomes" id="UP000194903"/>
    </source>
</evidence>
<protein>
    <recommendedName>
        <fullName evidence="7">Membrane transport protein MMPL domain-containing protein</fullName>
    </recommendedName>
</protein>
<dbReference type="Proteomes" id="UP000194903">
    <property type="component" value="Unassembled WGS sequence"/>
</dbReference>
<dbReference type="EMBL" id="NHOC01000002">
    <property type="protein sequence ID" value="OUM21385.1"/>
    <property type="molecule type" value="Genomic_DNA"/>
</dbReference>
<organism evidence="8 9">
    <name type="scientific">Butyricicoccus porcorum</name>
    <dbReference type="NCBI Taxonomy" id="1945634"/>
    <lineage>
        <taxon>Bacteria</taxon>
        <taxon>Bacillati</taxon>
        <taxon>Bacillota</taxon>
        <taxon>Clostridia</taxon>
        <taxon>Eubacteriales</taxon>
        <taxon>Butyricicoccaceae</taxon>
        <taxon>Butyricicoccus</taxon>
    </lineage>
</organism>
<evidence type="ECO:0000256" key="3">
    <source>
        <dbReference type="ARBA" id="ARBA00022692"/>
    </source>
</evidence>
<dbReference type="Pfam" id="PF03176">
    <property type="entry name" value="MMPL"/>
    <property type="match status" value="2"/>
</dbReference>
<keyword evidence="9" id="KW-1185">Reference proteome</keyword>
<evidence type="ECO:0000256" key="1">
    <source>
        <dbReference type="ARBA" id="ARBA00004651"/>
    </source>
</evidence>
<gene>
    <name evidence="8" type="ORF">CBW42_02095</name>
</gene>
<evidence type="ECO:0000256" key="6">
    <source>
        <dbReference type="SAM" id="Phobius"/>
    </source>
</evidence>
<dbReference type="GO" id="GO:0005886">
    <property type="term" value="C:plasma membrane"/>
    <property type="evidence" value="ECO:0007669"/>
    <property type="project" value="UniProtKB-SubCell"/>
</dbReference>
<feature type="domain" description="Membrane transport protein MMPL" evidence="7">
    <location>
        <begin position="406"/>
        <end position="672"/>
    </location>
</feature>
<feature type="transmembrane region" description="Helical" evidence="6">
    <location>
        <begin position="610"/>
        <end position="634"/>
    </location>
</feature>
<keyword evidence="5 6" id="KW-0472">Membrane</keyword>
<dbReference type="RefSeq" id="WP_087017270.1">
    <property type="nucleotide sequence ID" value="NZ_NHOC01000002.1"/>
</dbReference>
<sequence>MRRFYTAIVRHRKAVLCLFAVLAVICALCKQMVSVNYDMNDYLPEDTASTVSLDVMEEEFSGGIPNARVMIHNVSVPEALEYKQKLSEVDGVTDVMWLDDAADVAQPLETLDADTVDTYYKDNTALFTVTMEEHKRVAAVDDIRARIGDDNAMSGTAVSTAVATTSTVSEISKIAAFAVLLVLLILLLTTTSYIEPLVVLIGLGIAIIINAGSNLLFGEISFVTNAAGNILQLAVSLDYSVFLLHRFTECREKAENVEEAMVNALCKSTTSILSSGATTVIGFLALCLMQFRIGPDLGLALAKGIAISLITVFTFSPALILSVYRWIDKTEHRSFMPDFHGFGRFVYRVMLPLVCAFVLIVVPANLASSHNDFYYGSSHIFGPETQLGADTKEMEDIFGKQDTYVVLVPKDSTATQVKLSNELQQLPQISSMISYVDAAGAEIPTEYLDEDTLSQLISEHYSRLVLTIDADYEVEETFELVQQIRDITNSYYPDSYYLAGEGVSTYDLMTTVTQDMNKVNLVAIAAVFLVLALTMGSVILPVILVICIETAIWINLAIPYFMGSPLFYIAYLIISSIQLGATVDYAILLTDRYQECRRKYDKKTSIVETISAVTVSILTSGITLVIVGFLLGFISTHGLLSQLGILLGRGSLCSIFSVLFVLPGLLYLFDGVIDRKNKKSKLYRRHEQPDAPLTE</sequence>
<dbReference type="OrthoDB" id="9782006at2"/>
<feature type="transmembrane region" description="Helical" evidence="6">
    <location>
        <begin position="174"/>
        <end position="190"/>
    </location>
</feature>
<comment type="caution">
    <text evidence="8">The sequence shown here is derived from an EMBL/GenBank/DDBJ whole genome shotgun (WGS) entry which is preliminary data.</text>
</comment>
<feature type="transmembrane region" description="Helical" evidence="6">
    <location>
        <begin position="646"/>
        <end position="669"/>
    </location>
</feature>
<feature type="transmembrane region" description="Helical" evidence="6">
    <location>
        <begin position="521"/>
        <end position="554"/>
    </location>
</feature>
<accession>A0A252F6I5</accession>
<evidence type="ECO:0000313" key="8">
    <source>
        <dbReference type="EMBL" id="OUM21385.1"/>
    </source>
</evidence>
<feature type="transmembrane region" description="Helical" evidence="6">
    <location>
        <begin position="566"/>
        <end position="589"/>
    </location>
</feature>
<keyword evidence="2" id="KW-1003">Cell membrane</keyword>
<evidence type="ECO:0000256" key="2">
    <source>
        <dbReference type="ARBA" id="ARBA00022475"/>
    </source>
</evidence>
<evidence type="ECO:0000256" key="5">
    <source>
        <dbReference type="ARBA" id="ARBA00023136"/>
    </source>
</evidence>
<feature type="transmembrane region" description="Helical" evidence="6">
    <location>
        <begin position="272"/>
        <end position="293"/>
    </location>
</feature>
<feature type="transmembrane region" description="Helical" evidence="6">
    <location>
        <begin position="197"/>
        <end position="217"/>
    </location>
</feature>
<keyword evidence="3 6" id="KW-0812">Transmembrane</keyword>
<feature type="transmembrane region" description="Helical" evidence="6">
    <location>
        <begin position="305"/>
        <end position="327"/>
    </location>
</feature>
<dbReference type="AlphaFoldDB" id="A0A252F6I5"/>
<evidence type="ECO:0000256" key="4">
    <source>
        <dbReference type="ARBA" id="ARBA00022989"/>
    </source>
</evidence>
<name>A0A252F6I5_9FIRM</name>
<dbReference type="Gene3D" id="1.20.1640.10">
    <property type="entry name" value="Multidrug efflux transporter AcrB transmembrane domain"/>
    <property type="match status" value="2"/>
</dbReference>
<dbReference type="PANTHER" id="PTHR33406:SF13">
    <property type="entry name" value="MEMBRANE PROTEIN YDFJ"/>
    <property type="match status" value="1"/>
</dbReference>
<reference evidence="8 9" key="1">
    <citation type="submission" date="2017-05" db="EMBL/GenBank/DDBJ databases">
        <title>Butyricicoccus porcorum sp. nov. a butyrate-producing bacterium from the swine intestinal tract.</title>
        <authorList>
            <person name="Trachsel J."/>
            <person name="Humphrey S."/>
            <person name="Allen H.K."/>
        </authorList>
    </citation>
    <scope>NUCLEOTIDE SEQUENCE [LARGE SCALE GENOMIC DNA]</scope>
    <source>
        <strain evidence="8">BB10</strain>
    </source>
</reference>
<dbReference type="InterPro" id="IPR050545">
    <property type="entry name" value="Mycobact_MmpL"/>
</dbReference>
<evidence type="ECO:0000259" key="7">
    <source>
        <dbReference type="Pfam" id="PF03176"/>
    </source>
</evidence>
<dbReference type="SUPFAM" id="SSF82866">
    <property type="entry name" value="Multidrug efflux transporter AcrB transmembrane domain"/>
    <property type="match status" value="2"/>
</dbReference>
<comment type="subcellular location">
    <subcellularLocation>
        <location evidence="1">Cell membrane</location>
        <topology evidence="1">Multi-pass membrane protein</topology>
    </subcellularLocation>
</comment>
<feature type="transmembrane region" description="Helical" evidence="6">
    <location>
        <begin position="347"/>
        <end position="367"/>
    </location>
</feature>